<keyword evidence="2" id="KW-1185">Reference proteome</keyword>
<gene>
    <name evidence="1" type="ORF">San01_03950</name>
</gene>
<protein>
    <submittedName>
        <fullName evidence="1">Uncharacterized protein</fullName>
    </submittedName>
</protein>
<evidence type="ECO:0000313" key="2">
    <source>
        <dbReference type="Proteomes" id="UP000325598"/>
    </source>
</evidence>
<organism evidence="1 2">
    <name type="scientific">Streptomyces angustmyceticus</name>
    <dbReference type="NCBI Taxonomy" id="285578"/>
    <lineage>
        <taxon>Bacteria</taxon>
        <taxon>Bacillati</taxon>
        <taxon>Actinomycetota</taxon>
        <taxon>Actinomycetes</taxon>
        <taxon>Kitasatosporales</taxon>
        <taxon>Streptomycetaceae</taxon>
        <taxon>Streptomyces</taxon>
    </lineage>
</organism>
<proteinExistence type="predicted"/>
<evidence type="ECO:0000313" key="1">
    <source>
        <dbReference type="EMBL" id="GES27908.1"/>
    </source>
</evidence>
<dbReference type="Proteomes" id="UP000325598">
    <property type="component" value="Unassembled WGS sequence"/>
</dbReference>
<accession>A0A5J4LB86</accession>
<dbReference type="AlphaFoldDB" id="A0A5J4LB86"/>
<sequence length="93" mass="10504">MSLTALLASHAASAAQSIAQEITAKPAMHLELIQQLEEIWGKERADHTADDEAWLRAVARLSRETLNTIYDTAYRNEQYAAARCLAWHRAQLR</sequence>
<comment type="caution">
    <text evidence="1">The sequence shown here is derived from an EMBL/GenBank/DDBJ whole genome shotgun (WGS) entry which is preliminary data.</text>
</comment>
<dbReference type="EMBL" id="BLAG01000004">
    <property type="protein sequence ID" value="GES27908.1"/>
    <property type="molecule type" value="Genomic_DNA"/>
</dbReference>
<name>A0A5J4LB86_9ACTN</name>
<reference evidence="1 2" key="1">
    <citation type="submission" date="2019-10" db="EMBL/GenBank/DDBJ databases">
        <title>Whole genome shotgun sequence of Streptomyces angustmyceticus NBRC 3934.</title>
        <authorList>
            <person name="Hosoyama A."/>
            <person name="Ichikawa N."/>
            <person name="Kimura A."/>
            <person name="Kitahashi Y."/>
            <person name="Komaki H."/>
            <person name="Uohara A."/>
        </authorList>
    </citation>
    <scope>NUCLEOTIDE SEQUENCE [LARGE SCALE GENOMIC DNA]</scope>
    <source>
        <strain evidence="1 2">NBRC 3934</strain>
    </source>
</reference>